<protein>
    <submittedName>
        <fullName evidence="2">CGNR zinc finger domain-containing protein</fullName>
    </submittedName>
</protein>
<reference evidence="2 3" key="1">
    <citation type="submission" date="2019-04" db="EMBL/GenBank/DDBJ databases">
        <title>Rhodococcus oryzae sp. nov., a novel actinomycete isolated from rhizosphere soil of rice (Oryza sativa L.).</title>
        <authorList>
            <person name="Li C."/>
        </authorList>
    </citation>
    <scope>NUCLEOTIDE SEQUENCE [LARGE SCALE GENOMIC DNA]</scope>
    <source>
        <strain evidence="2 3">NEAU-CX67</strain>
    </source>
</reference>
<dbReference type="SUPFAM" id="SSF160904">
    <property type="entry name" value="Jann2411-like"/>
    <property type="match status" value="1"/>
</dbReference>
<organism evidence="2 3">
    <name type="scientific">Rhodococcus oryzae</name>
    <dbReference type="NCBI Taxonomy" id="2571143"/>
    <lineage>
        <taxon>Bacteria</taxon>
        <taxon>Bacillati</taxon>
        <taxon>Actinomycetota</taxon>
        <taxon>Actinomycetes</taxon>
        <taxon>Mycobacteriales</taxon>
        <taxon>Nocardiaceae</taxon>
        <taxon>Rhodococcus</taxon>
    </lineage>
</organism>
<keyword evidence="3" id="KW-1185">Reference proteome</keyword>
<dbReference type="InterPro" id="IPR021005">
    <property type="entry name" value="Znf_CGNR"/>
</dbReference>
<evidence type="ECO:0000259" key="1">
    <source>
        <dbReference type="Pfam" id="PF11706"/>
    </source>
</evidence>
<evidence type="ECO:0000313" key="3">
    <source>
        <dbReference type="Proteomes" id="UP000305109"/>
    </source>
</evidence>
<proteinExistence type="predicted"/>
<dbReference type="Gene3D" id="1.10.3300.10">
    <property type="entry name" value="Jann2411-like domain"/>
    <property type="match status" value="1"/>
</dbReference>
<evidence type="ECO:0000313" key="2">
    <source>
        <dbReference type="EMBL" id="TJZ73960.1"/>
    </source>
</evidence>
<sequence length="94" mass="10421">MAIVDIIRVGDVDPLGHCVAPECDRVLIEPSRNRSRRYCDAGDCGTGRTWRRSALLRDALDHGHHHSFGVVARDRFVHLDPDDAAVLAHQIDVG</sequence>
<dbReference type="Proteomes" id="UP000305109">
    <property type="component" value="Unassembled WGS sequence"/>
</dbReference>
<dbReference type="InterPro" id="IPR023286">
    <property type="entry name" value="ABATE_dom_sf"/>
</dbReference>
<feature type="domain" description="Zinc finger CGNR" evidence="1">
    <location>
        <begin position="15"/>
        <end position="48"/>
    </location>
</feature>
<dbReference type="Pfam" id="PF11706">
    <property type="entry name" value="zf-CGNR"/>
    <property type="match status" value="1"/>
</dbReference>
<gene>
    <name evidence="2" type="ORF">FCG67_23250</name>
</gene>
<dbReference type="EMBL" id="SUMD01000015">
    <property type="protein sequence ID" value="TJZ73960.1"/>
    <property type="molecule type" value="Genomic_DNA"/>
</dbReference>
<accession>A0ABY2RE03</accession>
<name>A0ABY2RE03_9NOCA</name>
<comment type="caution">
    <text evidence="2">The sequence shown here is derived from an EMBL/GenBank/DDBJ whole genome shotgun (WGS) entry which is preliminary data.</text>
</comment>
<dbReference type="RefSeq" id="WP_136911951.1">
    <property type="nucleotide sequence ID" value="NZ_SUMD01000015.1"/>
</dbReference>